<dbReference type="AlphaFoldDB" id="A0AAJ1QHW4"/>
<evidence type="ECO:0000313" key="1">
    <source>
        <dbReference type="EMBL" id="MDM1074378.1"/>
    </source>
</evidence>
<reference evidence="1" key="2">
    <citation type="journal article" date="2022" name="Sci. Total Environ.">
        <title>Prevalence, transmission, and molecular epidemiology of tet(X)-positive bacteria among humans, animals, and environmental niches in China: An epidemiological, and genomic-based study.</title>
        <authorList>
            <person name="Dong N."/>
            <person name="Zeng Y."/>
            <person name="Cai C."/>
            <person name="Sun C."/>
            <person name="Lu J."/>
            <person name="Liu C."/>
            <person name="Zhou H."/>
            <person name="Sun Q."/>
            <person name="Shu L."/>
            <person name="Wang H."/>
            <person name="Wang Y."/>
            <person name="Wang S."/>
            <person name="Wu C."/>
            <person name="Chan E.W."/>
            <person name="Chen G."/>
            <person name="Shen Z."/>
            <person name="Chen S."/>
            <person name="Zhang R."/>
        </authorList>
    </citation>
    <scope>NUCLEOTIDE SEQUENCE</scope>
    <source>
        <strain evidence="1">R655-4</strain>
    </source>
</reference>
<reference evidence="1" key="1">
    <citation type="submission" date="2020-06" db="EMBL/GenBank/DDBJ databases">
        <authorList>
            <person name="Dong N."/>
        </authorList>
    </citation>
    <scope>NUCLEOTIDE SEQUENCE</scope>
    <source>
        <strain evidence="1">R655-4</strain>
    </source>
</reference>
<proteinExistence type="predicted"/>
<name>A0AAJ1QHW4_9FLAO</name>
<accession>A0AAJ1QHW4</accession>
<comment type="caution">
    <text evidence="1">The sequence shown here is derived from an EMBL/GenBank/DDBJ whole genome shotgun (WGS) entry which is preliminary data.</text>
</comment>
<dbReference type="GO" id="GO:0009295">
    <property type="term" value="C:nucleoid"/>
    <property type="evidence" value="ECO:0007669"/>
    <property type="project" value="InterPro"/>
</dbReference>
<gene>
    <name evidence="1" type="ORF">HX001_18015</name>
</gene>
<evidence type="ECO:0000313" key="2">
    <source>
        <dbReference type="Proteomes" id="UP001170959"/>
    </source>
</evidence>
<sequence>MSRVNLSNTYIRFLTLQKVGHKVREESNILATKTTEYQEAKEEDLLPFLLNPFKKYLEQKQFSHYTNKLEFNKVYNLCKSAFDEEIDFVDFSNEILKYLYDQSLHPMIKSGEVFITLFENVMFDDIPCRGIGIYKLENKSKFIRFDERQEIDYDVLKGYKLDKIDKAVLILDVFRDEGNRVYSIDDHNVESEFWTKKFLDVSSVKNSALQTKEFIEVIEEFSKDVVLDKSDKKNQTEFVATALDLLSNNEFVTNEIFEEQLLKPFEIIEEFKEYKKNYSENNRIELDESFEVDTPTLIKESKKIKSDIKLDTGAKINIDLQKPECSAENLERGFDDERKMYYYKLFFNVEQ</sequence>
<dbReference type="Pfam" id="PF04245">
    <property type="entry name" value="NA37"/>
    <property type="match status" value="1"/>
</dbReference>
<dbReference type="Proteomes" id="UP001170959">
    <property type="component" value="Unassembled WGS sequence"/>
</dbReference>
<dbReference type="EMBL" id="JACAGJ010000026">
    <property type="protein sequence ID" value="MDM1074378.1"/>
    <property type="molecule type" value="Genomic_DNA"/>
</dbReference>
<dbReference type="InterPro" id="IPR007358">
    <property type="entry name" value="Nucleoid_associated_NdpA"/>
</dbReference>
<dbReference type="RefSeq" id="WP_286494578.1">
    <property type="nucleotide sequence ID" value="NZ_JACAGJ010000026.1"/>
</dbReference>
<protein>
    <submittedName>
        <fullName evidence="1">Nucleoid-associated protein</fullName>
    </submittedName>
</protein>
<organism evidence="1 2">
    <name type="scientific">Empedobacter brevis</name>
    <dbReference type="NCBI Taxonomy" id="247"/>
    <lineage>
        <taxon>Bacteria</taxon>
        <taxon>Pseudomonadati</taxon>
        <taxon>Bacteroidota</taxon>
        <taxon>Flavobacteriia</taxon>
        <taxon>Flavobacteriales</taxon>
        <taxon>Weeksellaceae</taxon>
        <taxon>Empedobacter</taxon>
    </lineage>
</organism>